<dbReference type="AlphaFoldDB" id="A0A1D8GH63"/>
<dbReference type="Proteomes" id="UP000095743">
    <property type="component" value="Chromosome"/>
</dbReference>
<dbReference type="PANTHER" id="PTHR42994:SF2">
    <property type="entry name" value="PEPTIDASE"/>
    <property type="match status" value="1"/>
</dbReference>
<organism evidence="8 9">
    <name type="scientific">Geosporobacter ferrireducens</name>
    <dbReference type="NCBI Taxonomy" id="1424294"/>
    <lineage>
        <taxon>Bacteria</taxon>
        <taxon>Bacillati</taxon>
        <taxon>Bacillota</taxon>
        <taxon>Clostridia</taxon>
        <taxon>Peptostreptococcales</taxon>
        <taxon>Thermotaleaceae</taxon>
        <taxon>Geosporobacter</taxon>
    </lineage>
</organism>
<evidence type="ECO:0000256" key="6">
    <source>
        <dbReference type="PIRSR" id="PIRSR001123-2"/>
    </source>
</evidence>
<dbReference type="Pfam" id="PF07687">
    <property type="entry name" value="M20_dimer"/>
    <property type="match status" value="1"/>
</dbReference>
<protein>
    <submittedName>
        <fullName evidence="8">Peptidase M20</fullName>
    </submittedName>
</protein>
<evidence type="ECO:0000256" key="2">
    <source>
        <dbReference type="ARBA" id="ARBA00022723"/>
    </source>
</evidence>
<evidence type="ECO:0000256" key="1">
    <source>
        <dbReference type="ARBA" id="ARBA00001947"/>
    </source>
</evidence>
<dbReference type="InterPro" id="IPR011650">
    <property type="entry name" value="Peptidase_M20_dimer"/>
</dbReference>
<evidence type="ECO:0000256" key="5">
    <source>
        <dbReference type="PIRNR" id="PIRNR001123"/>
    </source>
</evidence>
<feature type="binding site" evidence="6">
    <location>
        <position position="344"/>
    </location>
    <ligand>
        <name>Zn(2+)</name>
        <dbReference type="ChEBI" id="CHEBI:29105"/>
        <label>2</label>
    </ligand>
</feature>
<comment type="cofactor">
    <cofactor evidence="1">
        <name>Zn(2+)</name>
        <dbReference type="ChEBI" id="CHEBI:29105"/>
    </cofactor>
</comment>
<evidence type="ECO:0000259" key="7">
    <source>
        <dbReference type="Pfam" id="PF07687"/>
    </source>
</evidence>
<name>A0A1D8GH63_9FIRM</name>
<dbReference type="GO" id="GO:0004177">
    <property type="term" value="F:aminopeptidase activity"/>
    <property type="evidence" value="ECO:0007669"/>
    <property type="project" value="UniProtKB-UniRule"/>
</dbReference>
<keyword evidence="4" id="KW-0862">Zinc</keyword>
<dbReference type="SUPFAM" id="SSF55031">
    <property type="entry name" value="Bacterial exopeptidase dimerisation domain"/>
    <property type="match status" value="1"/>
</dbReference>
<dbReference type="STRING" id="1424294.Gferi_12015"/>
<gene>
    <name evidence="8" type="ORF">Gferi_12015</name>
</gene>
<dbReference type="EMBL" id="CP017269">
    <property type="protein sequence ID" value="AOT70256.1"/>
    <property type="molecule type" value="Genomic_DNA"/>
</dbReference>
<dbReference type="PIRSF" id="PIRSF001123">
    <property type="entry name" value="PepA_GA"/>
    <property type="match status" value="1"/>
</dbReference>
<keyword evidence="9" id="KW-1185">Reference proteome</keyword>
<dbReference type="PANTHER" id="PTHR42994">
    <property type="entry name" value="PEPTIDASE T"/>
    <property type="match status" value="1"/>
</dbReference>
<dbReference type="InterPro" id="IPR010162">
    <property type="entry name" value="PepT-like"/>
</dbReference>
<dbReference type="NCBIfam" id="TIGR01883">
    <property type="entry name" value="PepT-like"/>
    <property type="match status" value="1"/>
</dbReference>
<dbReference type="Gene3D" id="3.40.630.10">
    <property type="entry name" value="Zn peptidases"/>
    <property type="match status" value="1"/>
</dbReference>
<keyword evidence="3" id="KW-0378">Hydrolase</keyword>
<sequence>MINRERIVGEFLKYVQINSLTKKEGNFAKFIAEELKAIGLDVYVDDAGEKIGGDTGNVIGRLKGTKSAPSILFSCHMDTVTPGQGIKPVIKEDVIYSDGTTILGGDNKAGIAAVIEALRVIKENNLTHGDIEVAFSIAEEGGLFGAKNLDYSKIESKLAFVLDSGGDPGQIIVKGPAQDKINVKVIGKPAHAGVAPEEGVSAIQVAAAAINRMKLLRIDEETTANIGVIQGGQVTNIVCPEVEIKAEARSLNDEKLDQQTAHMVACFKEAAEEFSAKAEIETERMYGAFVVDEKDEIVKLVKKACAKMGINAFTDSSGGGSDTNILNGNGIKAVNLGIGERKPHTLEEHLKIDDLVNSARLVLSIIETVE</sequence>
<dbReference type="SUPFAM" id="SSF53187">
    <property type="entry name" value="Zn-dependent exopeptidases"/>
    <property type="match status" value="1"/>
</dbReference>
<dbReference type="Gene3D" id="3.30.70.360">
    <property type="match status" value="1"/>
</dbReference>
<evidence type="ECO:0000313" key="9">
    <source>
        <dbReference type="Proteomes" id="UP000095743"/>
    </source>
</evidence>
<proteinExistence type="inferred from homology"/>
<reference evidence="8 9" key="1">
    <citation type="submission" date="2016-09" db="EMBL/GenBank/DDBJ databases">
        <title>Genomic analysis reveals versatility of anaerobic energy metabolism of Geosporobacter ferrireducens IRF9 of phylum Firmicutes.</title>
        <authorList>
            <person name="Kim S.-J."/>
        </authorList>
    </citation>
    <scope>NUCLEOTIDE SEQUENCE [LARGE SCALE GENOMIC DNA]</scope>
    <source>
        <strain evidence="8 9">IRF9</strain>
    </source>
</reference>
<dbReference type="InterPro" id="IPR036264">
    <property type="entry name" value="Bact_exopeptidase_dim_dom"/>
</dbReference>
<evidence type="ECO:0000313" key="8">
    <source>
        <dbReference type="EMBL" id="AOT70256.1"/>
    </source>
</evidence>
<dbReference type="KEGG" id="gfe:Gferi_12015"/>
<accession>A0A1D8GH63</accession>
<dbReference type="OrthoDB" id="9773892at2"/>
<comment type="cofactor">
    <cofactor evidence="6">
        <name>a divalent metal cation</name>
        <dbReference type="ChEBI" id="CHEBI:60240"/>
    </cofactor>
    <text evidence="6">Binds 2 divalent metal cations per subunit.</text>
</comment>
<keyword evidence="2 6" id="KW-0479">Metal-binding</keyword>
<evidence type="ECO:0000256" key="4">
    <source>
        <dbReference type="ARBA" id="ARBA00022833"/>
    </source>
</evidence>
<dbReference type="InterPro" id="IPR002933">
    <property type="entry name" value="Peptidase_M20"/>
</dbReference>
<dbReference type="RefSeq" id="WP_069976807.1">
    <property type="nucleotide sequence ID" value="NZ_CP017269.1"/>
</dbReference>
<dbReference type="InterPro" id="IPR008007">
    <property type="entry name" value="Peptidase_M42"/>
</dbReference>
<evidence type="ECO:0000256" key="3">
    <source>
        <dbReference type="ARBA" id="ARBA00022801"/>
    </source>
</evidence>
<feature type="domain" description="Peptidase M20 dimerisation" evidence="7">
    <location>
        <begin position="181"/>
        <end position="273"/>
    </location>
</feature>
<dbReference type="Pfam" id="PF01546">
    <property type="entry name" value="Peptidase_M20"/>
    <property type="match status" value="1"/>
</dbReference>
<dbReference type="GO" id="GO:0046872">
    <property type="term" value="F:metal ion binding"/>
    <property type="evidence" value="ECO:0007669"/>
    <property type="project" value="UniProtKB-UniRule"/>
</dbReference>
<comment type="similarity">
    <text evidence="5">Belongs to the peptidase M42 family.</text>
</comment>